<dbReference type="AlphaFoldDB" id="A0A8J4BQ80"/>
<evidence type="ECO:0000256" key="5">
    <source>
        <dbReference type="ARBA" id="ARBA00023242"/>
    </source>
</evidence>
<dbReference type="PANTHER" id="PTHR13381">
    <property type="entry name" value="RNA POLYMERASE II HOLOENZYME COMPONENT SRB7"/>
    <property type="match status" value="1"/>
</dbReference>
<organism evidence="7 8">
    <name type="scientific">Volvox africanus</name>
    <dbReference type="NCBI Taxonomy" id="51714"/>
    <lineage>
        <taxon>Eukaryota</taxon>
        <taxon>Viridiplantae</taxon>
        <taxon>Chlorophyta</taxon>
        <taxon>core chlorophytes</taxon>
        <taxon>Chlorophyceae</taxon>
        <taxon>CS clade</taxon>
        <taxon>Chlamydomonadales</taxon>
        <taxon>Volvocaceae</taxon>
        <taxon>Volvox</taxon>
    </lineage>
</organism>
<evidence type="ECO:0000313" key="8">
    <source>
        <dbReference type="Proteomes" id="UP000747399"/>
    </source>
</evidence>
<dbReference type="GO" id="GO:0016592">
    <property type="term" value="C:mediator complex"/>
    <property type="evidence" value="ECO:0007669"/>
    <property type="project" value="UniProtKB-UniRule"/>
</dbReference>
<dbReference type="Proteomes" id="UP000747399">
    <property type="component" value="Unassembled WGS sequence"/>
</dbReference>
<comment type="similarity">
    <text evidence="6">Belongs to the Mediator complex subunit 21 family.</text>
</comment>
<evidence type="ECO:0000256" key="4">
    <source>
        <dbReference type="ARBA" id="ARBA00023163"/>
    </source>
</evidence>
<feature type="non-terminal residue" evidence="7">
    <location>
        <position position="1"/>
    </location>
</feature>
<keyword evidence="3 6" id="KW-0010">Activator</keyword>
<keyword evidence="4 6" id="KW-0804">Transcription</keyword>
<dbReference type="PANTHER" id="PTHR13381:SF0">
    <property type="entry name" value="MEDIATOR OF RNA POLYMERASE II TRANSCRIPTION SUBUNIT 21"/>
    <property type="match status" value="1"/>
</dbReference>
<name>A0A8J4BQ80_9CHLO</name>
<dbReference type="Gene3D" id="6.10.280.10">
    <property type="entry name" value="Mediator complex, subunit Med21"/>
    <property type="match status" value="1"/>
</dbReference>
<dbReference type="SUPFAM" id="SSF140718">
    <property type="entry name" value="Mediator hinge subcomplex-like"/>
    <property type="match status" value="1"/>
</dbReference>
<evidence type="ECO:0000256" key="1">
    <source>
        <dbReference type="ARBA" id="ARBA00004123"/>
    </source>
</evidence>
<keyword evidence="5 6" id="KW-0539">Nucleus</keyword>
<comment type="subunit">
    <text evidence="6">Component of the Mediator complex.</text>
</comment>
<dbReference type="EMBL" id="BNCO01000093">
    <property type="protein sequence ID" value="GIL67057.1"/>
    <property type="molecule type" value="Genomic_DNA"/>
</dbReference>
<comment type="subcellular location">
    <subcellularLocation>
        <location evidence="1 6">Nucleus</location>
    </subcellularLocation>
</comment>
<evidence type="ECO:0000256" key="2">
    <source>
        <dbReference type="ARBA" id="ARBA00023015"/>
    </source>
</evidence>
<keyword evidence="2 6" id="KW-0805">Transcription regulation</keyword>
<dbReference type="InterPro" id="IPR021384">
    <property type="entry name" value="Mediator_Med21"/>
</dbReference>
<reference evidence="7" key="1">
    <citation type="journal article" date="2021" name="Proc. Natl. Acad. Sci. U.S.A.">
        <title>Three genomes in the algal genus Volvox reveal the fate of a haploid sex-determining region after a transition to homothallism.</title>
        <authorList>
            <person name="Yamamoto K."/>
            <person name="Hamaji T."/>
            <person name="Kawai-Toyooka H."/>
            <person name="Matsuzaki R."/>
            <person name="Takahashi F."/>
            <person name="Nishimura Y."/>
            <person name="Kawachi M."/>
            <person name="Noguchi H."/>
            <person name="Minakuchi Y."/>
            <person name="Umen J.G."/>
            <person name="Toyoda A."/>
            <person name="Nozaki H."/>
        </authorList>
    </citation>
    <scope>NUCLEOTIDE SEQUENCE</scope>
    <source>
        <strain evidence="7">NIES-3780</strain>
    </source>
</reference>
<dbReference type="Pfam" id="PF11221">
    <property type="entry name" value="Med21"/>
    <property type="match status" value="1"/>
</dbReference>
<evidence type="ECO:0000256" key="3">
    <source>
        <dbReference type="ARBA" id="ARBA00023159"/>
    </source>
</evidence>
<proteinExistence type="inferred from homology"/>
<comment type="function">
    <text evidence="6">Component of the Mediator complex, a coactivator involved in the regulated transcription of nearly all RNA polymerase II-dependent genes. Mediator functions as a bridge to convey information from gene-specific regulatory proteins to the basal RNA polymerase II transcription machinery. Mediator is recruited to promoters by direct interactions with regulatory proteins and serves as a scaffold for the assembly of a functional preinitiation complex with RNA polymerase II and the general transcription factors.</text>
</comment>
<protein>
    <recommendedName>
        <fullName evidence="6">Mediator of RNA polymerase II transcription subunit 21</fullName>
    </recommendedName>
</protein>
<keyword evidence="8" id="KW-1185">Reference proteome</keyword>
<gene>
    <name evidence="7" type="ORF">Vafri_20490</name>
</gene>
<comment type="caution">
    <text evidence="7">The sequence shown here is derived from an EMBL/GenBank/DDBJ whole genome shotgun (WGS) entry which is preliminary data.</text>
</comment>
<sequence>LQFYNMSSDLLTEVQRLLRDMNDHFAVVIEQLVQVAPPVSVEGDSGQLVAQEPPSTSQAELQSKALELSKGIAQRFKDINSVIDKLPEVYEPPESQDSRISALLQEHHALRKELGVVMQEAERKLEEIHGCYEVISQHVLRQAGKMGF</sequence>
<dbReference type="GO" id="GO:0003712">
    <property type="term" value="F:transcription coregulator activity"/>
    <property type="evidence" value="ECO:0007669"/>
    <property type="project" value="TreeGrafter"/>
</dbReference>
<dbReference type="InterPro" id="IPR037212">
    <property type="entry name" value="Med7/Med21-like"/>
</dbReference>
<evidence type="ECO:0000256" key="6">
    <source>
        <dbReference type="RuleBase" id="RU366036"/>
    </source>
</evidence>
<evidence type="ECO:0000313" key="7">
    <source>
        <dbReference type="EMBL" id="GIL67057.1"/>
    </source>
</evidence>
<dbReference type="GO" id="GO:0006357">
    <property type="term" value="P:regulation of transcription by RNA polymerase II"/>
    <property type="evidence" value="ECO:0007669"/>
    <property type="project" value="TreeGrafter"/>
</dbReference>
<accession>A0A8J4BQ80</accession>